<evidence type="ECO:0000313" key="2">
    <source>
        <dbReference type="Proteomes" id="UP000887574"/>
    </source>
</evidence>
<dbReference type="InterPro" id="IPR041588">
    <property type="entry name" value="Integrase_H2C2"/>
</dbReference>
<dbReference type="WBParaSite" id="jg5244">
    <property type="protein sequence ID" value="jg5244"/>
    <property type="gene ID" value="jg5244"/>
</dbReference>
<proteinExistence type="predicted"/>
<sequence>MSSWSKSTRVAAYALRFIATCRKNKPHSNSLTTPEHINGERALLQQIQQQHPPTGEHIYNFGLKEDSKGILRCYGGRLKFADVMPNPIYLPGKVSGVDLLILHIHKQLCHGGVQQTLCELRRHFWLPRGRQIVGQIIRSCRGCRRETAAPYQTPPFPNYPVERVKRSYPFENCALDYFGPIRVKIGAETTKIWIALLTCYSTRAIHLEYVASASTYSCINALRRFVARRGRPNKILSDNATHFHLAQKTLEIVYKEDQETQLVKYLASEKILWTFTPEFAPWMRGLVERLVGVVKPAFKRSIGRKLLSLEELLTHMTEVETVVNCRPLTYINEDPHPVLRPIDFIQPGCSPGFPVLSESEDPEYLPPDADSAEKMKSKLEATTKMLDQFWLLWKEDYLTALREQTQRSMNVRGQSLLTPQIGDVVIIKDEVPRAQWKLGKSLNW</sequence>
<dbReference type="Gene3D" id="3.30.420.10">
    <property type="entry name" value="Ribonuclease H-like superfamily/Ribonuclease H"/>
    <property type="match status" value="1"/>
</dbReference>
<evidence type="ECO:0000259" key="1">
    <source>
        <dbReference type="PROSITE" id="PS50994"/>
    </source>
</evidence>
<dbReference type="Pfam" id="PF18701">
    <property type="entry name" value="DUF5641"/>
    <property type="match status" value="1"/>
</dbReference>
<dbReference type="InterPro" id="IPR036397">
    <property type="entry name" value="RNaseH_sf"/>
</dbReference>
<dbReference type="AlphaFoldDB" id="A0A915ECL0"/>
<evidence type="ECO:0000313" key="3">
    <source>
        <dbReference type="WBParaSite" id="jg5244"/>
    </source>
</evidence>
<feature type="domain" description="Integrase catalytic" evidence="1">
    <location>
        <begin position="165"/>
        <end position="343"/>
    </location>
</feature>
<dbReference type="GO" id="GO:0015074">
    <property type="term" value="P:DNA integration"/>
    <property type="evidence" value="ECO:0007669"/>
    <property type="project" value="InterPro"/>
</dbReference>
<dbReference type="InterPro" id="IPR012337">
    <property type="entry name" value="RNaseH-like_sf"/>
</dbReference>
<dbReference type="InterPro" id="IPR001584">
    <property type="entry name" value="Integrase_cat-core"/>
</dbReference>
<dbReference type="SUPFAM" id="SSF53098">
    <property type="entry name" value="Ribonuclease H-like"/>
    <property type="match status" value="1"/>
</dbReference>
<keyword evidence="2" id="KW-1185">Reference proteome</keyword>
<dbReference type="Proteomes" id="UP000887574">
    <property type="component" value="Unplaced"/>
</dbReference>
<dbReference type="InterPro" id="IPR040676">
    <property type="entry name" value="DUF5641"/>
</dbReference>
<dbReference type="GO" id="GO:0003676">
    <property type="term" value="F:nucleic acid binding"/>
    <property type="evidence" value="ECO:0007669"/>
    <property type="project" value="InterPro"/>
</dbReference>
<organism evidence="2 3">
    <name type="scientific">Ditylenchus dipsaci</name>
    <dbReference type="NCBI Taxonomy" id="166011"/>
    <lineage>
        <taxon>Eukaryota</taxon>
        <taxon>Metazoa</taxon>
        <taxon>Ecdysozoa</taxon>
        <taxon>Nematoda</taxon>
        <taxon>Chromadorea</taxon>
        <taxon>Rhabditida</taxon>
        <taxon>Tylenchina</taxon>
        <taxon>Tylenchomorpha</taxon>
        <taxon>Sphaerularioidea</taxon>
        <taxon>Anguinidae</taxon>
        <taxon>Anguininae</taxon>
        <taxon>Ditylenchus</taxon>
    </lineage>
</organism>
<protein>
    <submittedName>
        <fullName evidence="3">Integrase catalytic domain-containing protein</fullName>
    </submittedName>
</protein>
<name>A0A915ECL0_9BILA</name>
<dbReference type="PANTHER" id="PTHR47331">
    <property type="entry name" value="PHD-TYPE DOMAIN-CONTAINING PROTEIN"/>
    <property type="match status" value="1"/>
</dbReference>
<dbReference type="Pfam" id="PF17921">
    <property type="entry name" value="Integrase_H2C2"/>
    <property type="match status" value="1"/>
</dbReference>
<accession>A0A915ECL0</accession>
<reference evidence="3" key="1">
    <citation type="submission" date="2022-11" db="UniProtKB">
        <authorList>
            <consortium name="WormBaseParasite"/>
        </authorList>
    </citation>
    <scope>IDENTIFICATION</scope>
</reference>
<dbReference type="Gene3D" id="1.10.340.70">
    <property type="match status" value="1"/>
</dbReference>
<dbReference type="PROSITE" id="PS50994">
    <property type="entry name" value="INTEGRASE"/>
    <property type="match status" value="1"/>
</dbReference>